<gene>
    <name evidence="15" type="ORF">SAMN05444377_11227</name>
</gene>
<keyword evidence="5" id="KW-0049">Antioxidant</keyword>
<keyword evidence="6" id="KW-0560">Oxidoreductase</keyword>
<dbReference type="InterPro" id="IPR024706">
    <property type="entry name" value="Peroxiredoxin_AhpC-typ"/>
</dbReference>
<keyword evidence="8" id="KW-0676">Redox-active center</keyword>
<dbReference type="EC" id="1.11.1.24" evidence="3"/>
<dbReference type="OrthoDB" id="9812811at2"/>
<dbReference type="RefSeq" id="WP_073363943.1">
    <property type="nucleotide sequence ID" value="NZ_FQVQ01000012.1"/>
</dbReference>
<evidence type="ECO:0000256" key="1">
    <source>
        <dbReference type="ARBA" id="ARBA00003330"/>
    </source>
</evidence>
<dbReference type="GO" id="GO:0034599">
    <property type="term" value="P:cellular response to oxidative stress"/>
    <property type="evidence" value="ECO:0007669"/>
    <property type="project" value="TreeGrafter"/>
</dbReference>
<evidence type="ECO:0000256" key="9">
    <source>
        <dbReference type="ARBA" id="ARBA00032824"/>
    </source>
</evidence>
<dbReference type="GO" id="GO:0008379">
    <property type="term" value="F:thioredoxin peroxidase activity"/>
    <property type="evidence" value="ECO:0007669"/>
    <property type="project" value="TreeGrafter"/>
</dbReference>
<dbReference type="InterPro" id="IPR000866">
    <property type="entry name" value="AhpC/TSA"/>
</dbReference>
<dbReference type="Proteomes" id="UP000184147">
    <property type="component" value="Unassembled WGS sequence"/>
</dbReference>
<dbReference type="SUPFAM" id="SSF52833">
    <property type="entry name" value="Thioredoxin-like"/>
    <property type="match status" value="1"/>
</dbReference>
<name>A0A1M5CJG7_9FLAO</name>
<evidence type="ECO:0000313" key="15">
    <source>
        <dbReference type="EMBL" id="SHF54859.1"/>
    </source>
</evidence>
<dbReference type="PANTHER" id="PTHR42801:SF4">
    <property type="entry name" value="AHPC_TSA FAMILY PROTEIN"/>
    <property type="match status" value="1"/>
</dbReference>
<dbReference type="InterPro" id="IPR013766">
    <property type="entry name" value="Thioredoxin_domain"/>
</dbReference>
<proteinExistence type="inferred from homology"/>
<evidence type="ECO:0000256" key="3">
    <source>
        <dbReference type="ARBA" id="ARBA00013017"/>
    </source>
</evidence>
<feature type="domain" description="Thioredoxin" evidence="14">
    <location>
        <begin position="3"/>
        <end position="151"/>
    </location>
</feature>
<dbReference type="PANTHER" id="PTHR42801">
    <property type="entry name" value="THIOREDOXIN-DEPENDENT PEROXIDE REDUCTASE"/>
    <property type="match status" value="1"/>
</dbReference>
<dbReference type="CDD" id="cd03017">
    <property type="entry name" value="PRX_BCP"/>
    <property type="match status" value="1"/>
</dbReference>
<sequence>MALRKGSLVPNFTATDSQGEQFDSATVFGKQWVVLFFYPKDDTPGCTTQACAFRDRYQDFTDLGAVVIGVSADGVASHLRFQSKYKLPFTLLADTQKKIRTLFGVPKDLLGLVDGRATYVIGPDQKIHFIFDSLSGSGHMERALAFLKSKV</sequence>
<dbReference type="GO" id="GO:0005737">
    <property type="term" value="C:cytoplasm"/>
    <property type="evidence" value="ECO:0007669"/>
    <property type="project" value="TreeGrafter"/>
</dbReference>
<evidence type="ECO:0000256" key="7">
    <source>
        <dbReference type="ARBA" id="ARBA00023157"/>
    </source>
</evidence>
<reference evidence="15 16" key="1">
    <citation type="submission" date="2016-11" db="EMBL/GenBank/DDBJ databases">
        <authorList>
            <person name="Jaros S."/>
            <person name="Januszkiewicz K."/>
            <person name="Wedrychowicz H."/>
        </authorList>
    </citation>
    <scope>NUCLEOTIDE SEQUENCE [LARGE SCALE GENOMIC DNA]</scope>
    <source>
        <strain evidence="15 16">DSM 25660</strain>
    </source>
</reference>
<keyword evidence="16" id="KW-1185">Reference proteome</keyword>
<dbReference type="PROSITE" id="PS51352">
    <property type="entry name" value="THIOREDOXIN_2"/>
    <property type="match status" value="1"/>
</dbReference>
<dbReference type="InterPro" id="IPR050924">
    <property type="entry name" value="Peroxiredoxin_BCP/PrxQ"/>
</dbReference>
<dbReference type="STRING" id="1124188.SAMN05444377_11227"/>
<keyword evidence="7" id="KW-1015">Disulfide bond</keyword>
<dbReference type="Gene3D" id="3.40.30.10">
    <property type="entry name" value="Glutaredoxin"/>
    <property type="match status" value="1"/>
</dbReference>
<evidence type="ECO:0000256" key="5">
    <source>
        <dbReference type="ARBA" id="ARBA00022862"/>
    </source>
</evidence>
<evidence type="ECO:0000256" key="12">
    <source>
        <dbReference type="ARBA" id="ARBA00049091"/>
    </source>
</evidence>
<evidence type="ECO:0000256" key="10">
    <source>
        <dbReference type="ARBA" id="ARBA00038489"/>
    </source>
</evidence>
<evidence type="ECO:0000256" key="2">
    <source>
        <dbReference type="ARBA" id="ARBA00011245"/>
    </source>
</evidence>
<dbReference type="Pfam" id="PF00578">
    <property type="entry name" value="AhpC-TSA"/>
    <property type="match status" value="1"/>
</dbReference>
<comment type="similarity">
    <text evidence="10">Belongs to the peroxiredoxin family. BCP/PrxQ subfamily.</text>
</comment>
<comment type="catalytic activity">
    <reaction evidence="12">
        <text>a hydroperoxide + [thioredoxin]-dithiol = an alcohol + [thioredoxin]-disulfide + H2O</text>
        <dbReference type="Rhea" id="RHEA:62620"/>
        <dbReference type="Rhea" id="RHEA-COMP:10698"/>
        <dbReference type="Rhea" id="RHEA-COMP:10700"/>
        <dbReference type="ChEBI" id="CHEBI:15377"/>
        <dbReference type="ChEBI" id="CHEBI:29950"/>
        <dbReference type="ChEBI" id="CHEBI:30879"/>
        <dbReference type="ChEBI" id="CHEBI:35924"/>
        <dbReference type="ChEBI" id="CHEBI:50058"/>
        <dbReference type="EC" id="1.11.1.24"/>
    </reaction>
</comment>
<feature type="active site" description="Cysteine sulfenic acid (-SOH) intermediate; for peroxidase activity" evidence="13">
    <location>
        <position position="46"/>
    </location>
</feature>
<evidence type="ECO:0000313" key="16">
    <source>
        <dbReference type="Proteomes" id="UP000184147"/>
    </source>
</evidence>
<evidence type="ECO:0000259" key="14">
    <source>
        <dbReference type="PROSITE" id="PS51352"/>
    </source>
</evidence>
<organism evidence="15 16">
    <name type="scientific">Flavobacterium fontis</name>
    <dbReference type="NCBI Taxonomy" id="1124188"/>
    <lineage>
        <taxon>Bacteria</taxon>
        <taxon>Pseudomonadati</taxon>
        <taxon>Bacteroidota</taxon>
        <taxon>Flavobacteriia</taxon>
        <taxon>Flavobacteriales</taxon>
        <taxon>Flavobacteriaceae</taxon>
        <taxon>Flavobacterium</taxon>
    </lineage>
</organism>
<comment type="subunit">
    <text evidence="2">Monomer.</text>
</comment>
<evidence type="ECO:0000256" key="8">
    <source>
        <dbReference type="ARBA" id="ARBA00023284"/>
    </source>
</evidence>
<accession>A0A1M5CJG7</accession>
<dbReference type="InterPro" id="IPR036249">
    <property type="entry name" value="Thioredoxin-like_sf"/>
</dbReference>
<keyword evidence="4" id="KW-0575">Peroxidase</keyword>
<evidence type="ECO:0000256" key="6">
    <source>
        <dbReference type="ARBA" id="ARBA00023002"/>
    </source>
</evidence>
<dbReference type="EMBL" id="FQVQ01000012">
    <property type="protein sequence ID" value="SHF54859.1"/>
    <property type="molecule type" value="Genomic_DNA"/>
</dbReference>
<protein>
    <recommendedName>
        <fullName evidence="3">thioredoxin-dependent peroxiredoxin</fullName>
        <ecNumber evidence="3">1.11.1.24</ecNumber>
    </recommendedName>
    <alternativeName>
        <fullName evidence="9">Thioredoxin peroxidase</fullName>
    </alternativeName>
    <alternativeName>
        <fullName evidence="11">Thioredoxin-dependent peroxiredoxin Bcp</fullName>
    </alternativeName>
</protein>
<dbReference type="FunFam" id="3.40.30.10:FF:000007">
    <property type="entry name" value="Thioredoxin-dependent thiol peroxidase"/>
    <property type="match status" value="1"/>
</dbReference>
<dbReference type="GO" id="GO:0045454">
    <property type="term" value="P:cell redox homeostasis"/>
    <property type="evidence" value="ECO:0007669"/>
    <property type="project" value="TreeGrafter"/>
</dbReference>
<comment type="function">
    <text evidence="1">Thiol-specific peroxidase that catalyzes the reduction of hydrogen peroxide and organic hydroperoxides to water and alcohols, respectively. Plays a role in cell protection against oxidative stress by detoxifying peroxides and as sensor of hydrogen peroxide-mediated signaling events.</text>
</comment>
<dbReference type="AlphaFoldDB" id="A0A1M5CJG7"/>
<evidence type="ECO:0000256" key="11">
    <source>
        <dbReference type="ARBA" id="ARBA00042639"/>
    </source>
</evidence>
<evidence type="ECO:0000256" key="4">
    <source>
        <dbReference type="ARBA" id="ARBA00022559"/>
    </source>
</evidence>
<dbReference type="PIRSF" id="PIRSF000239">
    <property type="entry name" value="AHPC"/>
    <property type="match status" value="1"/>
</dbReference>
<evidence type="ECO:0000256" key="13">
    <source>
        <dbReference type="PIRSR" id="PIRSR000239-1"/>
    </source>
</evidence>